<dbReference type="PANTHER" id="PTHR23514">
    <property type="entry name" value="BYPASS OF STOP CODON PROTEIN 6"/>
    <property type="match status" value="1"/>
</dbReference>
<name>A0A1H8R1I5_9BACL</name>
<sequence>MKNKYMPAAISLYINYIIQGISAIILAQNMEFLTGQFHTDKAGVAYVISGLGIGKLLVLFISGVLSDRFGRKPFVLLGIAGYVVFFAGILFSPNVAVAFIFAVIAGIANSFLDSGTYPALMETFPNATGTANIIIKAFVALGQFSLPLMISFVVSNNLYFGYTFYVCIGALLINGIFVLRQKYPPMNVAKPAAAAGGEETVKANFWIEGLALILIGFTSTATFFIISVWLPTYGQEAAGMAANASRQLISYYSIGSLVAVFITAVLVKKWVKPATFILIYPLISLACLFLLWANPTPAIAVFSAFVIGFTAAGGVLQLALTTMAELFPSSKGKITGSVYTLCSLATFVCPVVTGRLAESNIKNVLVFNMANTAVGVILAVIVLIRYRKVFKTHNMQKAA</sequence>
<evidence type="ECO:0000313" key="11">
    <source>
        <dbReference type="Proteomes" id="UP000198809"/>
    </source>
</evidence>
<feature type="transmembrane region" description="Helical" evidence="7">
    <location>
        <begin position="159"/>
        <end position="179"/>
    </location>
</feature>
<evidence type="ECO:0000256" key="1">
    <source>
        <dbReference type="ARBA" id="ARBA00004651"/>
    </source>
</evidence>
<feature type="transmembrane region" description="Helical" evidence="7">
    <location>
        <begin position="73"/>
        <end position="90"/>
    </location>
</feature>
<dbReference type="RefSeq" id="WP_036591340.1">
    <property type="nucleotide sequence ID" value="NZ_CP076607.1"/>
</dbReference>
<evidence type="ECO:0000259" key="8">
    <source>
        <dbReference type="PROSITE" id="PS50850"/>
    </source>
</evidence>
<dbReference type="GO" id="GO:0005886">
    <property type="term" value="C:plasma membrane"/>
    <property type="evidence" value="ECO:0007669"/>
    <property type="project" value="UniProtKB-SubCell"/>
</dbReference>
<dbReference type="STRING" id="1333845.SAMN04487895_10994"/>
<dbReference type="InterPro" id="IPR051788">
    <property type="entry name" value="MFS_Transporter"/>
</dbReference>
<accession>A0A1H8R1I5</accession>
<reference evidence="9 12" key="2">
    <citation type="submission" date="2021-06" db="EMBL/GenBank/DDBJ databases">
        <title>Whole genome sequence of Paenibacillus sophorae DSM23020 for comparative genomics.</title>
        <authorList>
            <person name="Kim M.-J."/>
            <person name="Lee G."/>
            <person name="Shin J.-H."/>
        </authorList>
    </citation>
    <scope>NUCLEOTIDE SEQUENCE [LARGE SCALE GENOMIC DNA]</scope>
    <source>
        <strain evidence="9 12">DSM 23020</strain>
    </source>
</reference>
<feature type="transmembrane region" description="Helical" evidence="7">
    <location>
        <begin position="299"/>
        <end position="322"/>
    </location>
</feature>
<dbReference type="PROSITE" id="PS50850">
    <property type="entry name" value="MFS"/>
    <property type="match status" value="1"/>
</dbReference>
<reference evidence="10 11" key="1">
    <citation type="submission" date="2016-10" db="EMBL/GenBank/DDBJ databases">
        <authorList>
            <person name="de Groot N.N."/>
        </authorList>
    </citation>
    <scope>NUCLEOTIDE SEQUENCE [LARGE SCALE GENOMIC DNA]</scope>
    <source>
        <strain evidence="10 11">CGMCC 1.10238</strain>
    </source>
</reference>
<dbReference type="InterPro" id="IPR005829">
    <property type="entry name" value="Sugar_transporter_CS"/>
</dbReference>
<dbReference type="Proteomes" id="UP000683429">
    <property type="component" value="Chromosome"/>
</dbReference>
<dbReference type="SUPFAM" id="SSF103473">
    <property type="entry name" value="MFS general substrate transporter"/>
    <property type="match status" value="1"/>
</dbReference>
<feature type="transmembrane region" description="Helical" evidence="7">
    <location>
        <begin position="365"/>
        <end position="386"/>
    </location>
</feature>
<comment type="similarity">
    <text evidence="2">Belongs to the major facilitator superfamily.</text>
</comment>
<comment type="subcellular location">
    <subcellularLocation>
        <location evidence="1">Cell membrane</location>
        <topology evidence="1">Multi-pass membrane protein</topology>
    </subcellularLocation>
</comment>
<feature type="transmembrane region" description="Helical" evidence="7">
    <location>
        <begin position="274"/>
        <end position="293"/>
    </location>
</feature>
<dbReference type="EMBL" id="CP076607">
    <property type="protein sequence ID" value="QWU14907.1"/>
    <property type="molecule type" value="Genomic_DNA"/>
</dbReference>
<gene>
    <name evidence="9" type="ORF">KP014_23820</name>
    <name evidence="10" type="ORF">SAMN04487895_10994</name>
</gene>
<evidence type="ECO:0000256" key="4">
    <source>
        <dbReference type="ARBA" id="ARBA00022692"/>
    </source>
</evidence>
<evidence type="ECO:0000313" key="10">
    <source>
        <dbReference type="EMBL" id="SEO60137.1"/>
    </source>
</evidence>
<dbReference type="PANTHER" id="PTHR23514:SF3">
    <property type="entry name" value="BYPASS OF STOP CODON PROTEIN 6"/>
    <property type="match status" value="1"/>
</dbReference>
<organism evidence="10 11">
    <name type="scientific">Paenibacillus sophorae</name>
    <dbReference type="NCBI Taxonomy" id="1333845"/>
    <lineage>
        <taxon>Bacteria</taxon>
        <taxon>Bacillati</taxon>
        <taxon>Bacillota</taxon>
        <taxon>Bacilli</taxon>
        <taxon>Bacillales</taxon>
        <taxon>Paenibacillaceae</taxon>
        <taxon>Paenibacillus</taxon>
    </lineage>
</organism>
<dbReference type="AlphaFoldDB" id="A0A1H8R1I5"/>
<feature type="transmembrane region" description="Helical" evidence="7">
    <location>
        <begin position="96"/>
        <end position="112"/>
    </location>
</feature>
<evidence type="ECO:0000256" key="5">
    <source>
        <dbReference type="ARBA" id="ARBA00022989"/>
    </source>
</evidence>
<protein>
    <submittedName>
        <fullName evidence="9">MFS transporter</fullName>
    </submittedName>
    <submittedName>
        <fullName evidence="10">Sugar phosphate permease</fullName>
    </submittedName>
</protein>
<keyword evidence="6 7" id="KW-0472">Membrane</keyword>
<evidence type="ECO:0000256" key="2">
    <source>
        <dbReference type="ARBA" id="ARBA00008335"/>
    </source>
</evidence>
<keyword evidence="12" id="KW-1185">Reference proteome</keyword>
<dbReference type="InterPro" id="IPR011701">
    <property type="entry name" value="MFS"/>
</dbReference>
<keyword evidence="5 7" id="KW-1133">Transmembrane helix</keyword>
<keyword evidence="4 7" id="KW-0812">Transmembrane</keyword>
<evidence type="ECO:0000313" key="12">
    <source>
        <dbReference type="Proteomes" id="UP000683429"/>
    </source>
</evidence>
<feature type="transmembrane region" description="Helical" evidence="7">
    <location>
        <begin position="334"/>
        <end position="353"/>
    </location>
</feature>
<feature type="transmembrane region" description="Helical" evidence="7">
    <location>
        <begin position="12"/>
        <end position="30"/>
    </location>
</feature>
<dbReference type="EMBL" id="FODH01000009">
    <property type="protein sequence ID" value="SEO60137.1"/>
    <property type="molecule type" value="Genomic_DNA"/>
</dbReference>
<feature type="transmembrane region" description="Helical" evidence="7">
    <location>
        <begin position="42"/>
        <end position="61"/>
    </location>
</feature>
<proteinExistence type="inferred from homology"/>
<feature type="transmembrane region" description="Helical" evidence="7">
    <location>
        <begin position="249"/>
        <end position="267"/>
    </location>
</feature>
<feature type="domain" description="Major facilitator superfamily (MFS) profile" evidence="8">
    <location>
        <begin position="8"/>
        <end position="387"/>
    </location>
</feature>
<dbReference type="Proteomes" id="UP000198809">
    <property type="component" value="Unassembled WGS sequence"/>
</dbReference>
<evidence type="ECO:0000256" key="3">
    <source>
        <dbReference type="ARBA" id="ARBA00022448"/>
    </source>
</evidence>
<evidence type="ECO:0000313" key="9">
    <source>
        <dbReference type="EMBL" id="QWU14907.1"/>
    </source>
</evidence>
<dbReference type="GO" id="GO:0022857">
    <property type="term" value="F:transmembrane transporter activity"/>
    <property type="evidence" value="ECO:0007669"/>
    <property type="project" value="InterPro"/>
</dbReference>
<feature type="transmembrane region" description="Helical" evidence="7">
    <location>
        <begin position="210"/>
        <end position="229"/>
    </location>
</feature>
<dbReference type="InterPro" id="IPR020846">
    <property type="entry name" value="MFS_dom"/>
</dbReference>
<evidence type="ECO:0000256" key="7">
    <source>
        <dbReference type="SAM" id="Phobius"/>
    </source>
</evidence>
<dbReference type="OrthoDB" id="7066727at2"/>
<dbReference type="PROSITE" id="PS00216">
    <property type="entry name" value="SUGAR_TRANSPORT_1"/>
    <property type="match status" value="1"/>
</dbReference>
<dbReference type="Gene3D" id="1.20.1250.20">
    <property type="entry name" value="MFS general substrate transporter like domains"/>
    <property type="match status" value="2"/>
</dbReference>
<keyword evidence="3" id="KW-0813">Transport</keyword>
<evidence type="ECO:0000256" key="6">
    <source>
        <dbReference type="ARBA" id="ARBA00023136"/>
    </source>
</evidence>
<dbReference type="Pfam" id="PF07690">
    <property type="entry name" value="MFS_1"/>
    <property type="match status" value="1"/>
</dbReference>
<dbReference type="InterPro" id="IPR036259">
    <property type="entry name" value="MFS_trans_sf"/>
</dbReference>
<feature type="transmembrane region" description="Helical" evidence="7">
    <location>
        <begin position="133"/>
        <end position="153"/>
    </location>
</feature>